<organism evidence="3 4">
    <name type="scientific">Thermoclostridium stercorarium subsp. thermolacticum DSM 2910</name>
    <dbReference type="NCBI Taxonomy" id="1121336"/>
    <lineage>
        <taxon>Bacteria</taxon>
        <taxon>Bacillati</taxon>
        <taxon>Bacillota</taxon>
        <taxon>Clostridia</taxon>
        <taxon>Eubacteriales</taxon>
        <taxon>Oscillospiraceae</taxon>
        <taxon>Thermoclostridium</taxon>
    </lineage>
</organism>
<dbReference type="RefSeq" id="WP_015358944.1">
    <property type="nucleotide sequence ID" value="NZ_CP014672.1"/>
</dbReference>
<proteinExistence type="predicted"/>
<feature type="transmembrane region" description="Helical" evidence="2">
    <location>
        <begin position="12"/>
        <end position="32"/>
    </location>
</feature>
<sequence length="394" mass="45036">MTLTKKEKAMLIILAVLVYIFVFVKFVLLSSMQKIKEAKNRIQTVQTQLDALERDYSNIETFKKQIKENEIIDERLGEYLMDNAGFADSVKFVENLALLIGTRLKGISLGSPIELTEENATYYAFPVSFKTILTEEGINELLKFVEGGSRKVSVNSLNITPAGDETASEFGLTSSNEQLFDVNVSIYFYSIDKDAADNLARFTRAAFERFIENNDLPVFIEDTDKVDIAFPSRNTQAFENTGIRNAGSSSEITLMNADFKIFHRGYLFAGYNFETYSQFNRSERIRYHVGVPVDVTLILGKSQYTIEYADANGYNEKLTGSLPENENRDYTFFIQSNIANDVKENENIWVNVYIRNDSGRNLIIKREQTGDRVRIMDRDGNIIERKSDKEKVYI</sequence>
<keyword evidence="1" id="KW-0175">Coiled coil</keyword>
<evidence type="ECO:0000313" key="4">
    <source>
        <dbReference type="Proteomes" id="UP000092971"/>
    </source>
</evidence>
<keyword evidence="2" id="KW-1133">Transmembrane helix</keyword>
<protein>
    <submittedName>
        <fullName evidence="3">Uncharacterized protein</fullName>
    </submittedName>
</protein>
<keyword evidence="2" id="KW-0812">Transmembrane</keyword>
<accession>A0A1B1YCX8</accession>
<keyword evidence="2" id="KW-0472">Membrane</keyword>
<evidence type="ECO:0000256" key="2">
    <source>
        <dbReference type="SAM" id="Phobius"/>
    </source>
</evidence>
<dbReference type="EMBL" id="CP014672">
    <property type="protein sequence ID" value="ANW98619.1"/>
    <property type="molecule type" value="Genomic_DNA"/>
</dbReference>
<reference evidence="3 4" key="1">
    <citation type="submission" date="2016-02" db="EMBL/GenBank/DDBJ databases">
        <title>Comparison of Clostridium stercorarium subspecies using comparative genomics and transcriptomics.</title>
        <authorList>
            <person name="Schellenberg J."/>
            <person name="Thallinger G."/>
            <person name="Levin D.B."/>
            <person name="Zhang X."/>
            <person name="Alvare G."/>
            <person name="Fristensky B."/>
            <person name="Sparling R."/>
        </authorList>
    </citation>
    <scope>NUCLEOTIDE SEQUENCE [LARGE SCALE GENOMIC DNA]</scope>
    <source>
        <strain evidence="3 4">DSM 2910</strain>
    </source>
</reference>
<evidence type="ECO:0000313" key="3">
    <source>
        <dbReference type="EMBL" id="ANW98619.1"/>
    </source>
</evidence>
<feature type="coiled-coil region" evidence="1">
    <location>
        <begin position="28"/>
        <end position="69"/>
    </location>
</feature>
<dbReference type="Proteomes" id="UP000092971">
    <property type="component" value="Chromosome"/>
</dbReference>
<dbReference type="AlphaFoldDB" id="A0A1B1YCX8"/>
<gene>
    <name evidence="3" type="ORF">CSTERTH_06010</name>
</gene>
<name>A0A1B1YCX8_THEST</name>
<evidence type="ECO:0000256" key="1">
    <source>
        <dbReference type="SAM" id="Coils"/>
    </source>
</evidence>